<organism evidence="11 12">
    <name type="scientific">Promicromonospora iranensis</name>
    <dbReference type="NCBI Taxonomy" id="1105144"/>
    <lineage>
        <taxon>Bacteria</taxon>
        <taxon>Bacillati</taxon>
        <taxon>Actinomycetota</taxon>
        <taxon>Actinomycetes</taxon>
        <taxon>Micrococcales</taxon>
        <taxon>Promicromonosporaceae</taxon>
        <taxon>Promicromonospora</taxon>
    </lineage>
</organism>
<evidence type="ECO:0000256" key="2">
    <source>
        <dbReference type="ARBA" id="ARBA00005988"/>
    </source>
</evidence>
<evidence type="ECO:0000313" key="11">
    <source>
        <dbReference type="EMBL" id="MDR7382921.1"/>
    </source>
</evidence>
<comment type="cofactor">
    <cofactor evidence="1">
        <name>Zn(2+)</name>
        <dbReference type="ChEBI" id="CHEBI:29105"/>
    </cofactor>
</comment>
<evidence type="ECO:0000256" key="6">
    <source>
        <dbReference type="ARBA" id="ARBA00023049"/>
    </source>
</evidence>
<evidence type="ECO:0000259" key="10">
    <source>
        <dbReference type="PROSITE" id="PS52035"/>
    </source>
</evidence>
<feature type="domain" description="Peptidase M14" evidence="10">
    <location>
        <begin position="119"/>
        <end position="418"/>
    </location>
</feature>
<dbReference type="SMART" id="SM00631">
    <property type="entry name" value="Zn_pept"/>
    <property type="match status" value="1"/>
</dbReference>
<keyword evidence="5" id="KW-0862">Zinc</keyword>
<proteinExistence type="inferred from homology"/>
<feature type="signal peptide" evidence="9">
    <location>
        <begin position="1"/>
        <end position="22"/>
    </location>
</feature>
<keyword evidence="6" id="KW-0482">Metalloprotease</keyword>
<dbReference type="PRINTS" id="PR00765">
    <property type="entry name" value="CRBOXYPTASEA"/>
</dbReference>
<evidence type="ECO:0000256" key="3">
    <source>
        <dbReference type="ARBA" id="ARBA00022670"/>
    </source>
</evidence>
<feature type="active site" description="Proton donor/acceptor" evidence="7">
    <location>
        <position position="394"/>
    </location>
</feature>
<dbReference type="SUPFAM" id="SSF53187">
    <property type="entry name" value="Zn-dependent exopeptidases"/>
    <property type="match status" value="1"/>
</dbReference>
<evidence type="ECO:0000256" key="7">
    <source>
        <dbReference type="PROSITE-ProRule" id="PRU01379"/>
    </source>
</evidence>
<keyword evidence="12" id="KW-1185">Reference proteome</keyword>
<name>A0ABU2CNQ6_9MICO</name>
<comment type="similarity">
    <text evidence="2 7">Belongs to the peptidase M14 family.</text>
</comment>
<dbReference type="RefSeq" id="WP_274991702.1">
    <property type="nucleotide sequence ID" value="NZ_JAJQQP010000001.1"/>
</dbReference>
<evidence type="ECO:0000256" key="5">
    <source>
        <dbReference type="ARBA" id="ARBA00022833"/>
    </source>
</evidence>
<feature type="region of interest" description="Disordered" evidence="8">
    <location>
        <begin position="66"/>
        <end position="118"/>
    </location>
</feature>
<gene>
    <name evidence="11" type="ORF">J2S48_002436</name>
</gene>
<evidence type="ECO:0000256" key="1">
    <source>
        <dbReference type="ARBA" id="ARBA00001947"/>
    </source>
</evidence>
<dbReference type="Gene3D" id="3.40.630.10">
    <property type="entry name" value="Zn peptidases"/>
    <property type="match status" value="1"/>
</dbReference>
<evidence type="ECO:0000256" key="9">
    <source>
        <dbReference type="SAM" id="SignalP"/>
    </source>
</evidence>
<dbReference type="Pfam" id="PF00246">
    <property type="entry name" value="Peptidase_M14"/>
    <property type="match status" value="1"/>
</dbReference>
<keyword evidence="3" id="KW-0645">Protease</keyword>
<dbReference type="EMBL" id="JAVDYE010000001">
    <property type="protein sequence ID" value="MDR7382921.1"/>
    <property type="molecule type" value="Genomic_DNA"/>
</dbReference>
<keyword evidence="9" id="KW-0732">Signal</keyword>
<evidence type="ECO:0000256" key="8">
    <source>
        <dbReference type="SAM" id="MobiDB-lite"/>
    </source>
</evidence>
<comment type="caution">
    <text evidence="11">The sequence shown here is derived from an EMBL/GenBank/DDBJ whole genome shotgun (WGS) entry which is preliminary data.</text>
</comment>
<reference evidence="11 12" key="1">
    <citation type="submission" date="2023-07" db="EMBL/GenBank/DDBJ databases">
        <title>Sequencing the genomes of 1000 actinobacteria strains.</title>
        <authorList>
            <person name="Klenk H.-P."/>
        </authorList>
    </citation>
    <scope>NUCLEOTIDE SEQUENCE [LARGE SCALE GENOMIC DNA]</scope>
    <source>
        <strain evidence="11 12">DSM 45554</strain>
    </source>
</reference>
<dbReference type="Proteomes" id="UP001183585">
    <property type="component" value="Unassembled WGS sequence"/>
</dbReference>
<dbReference type="PANTHER" id="PTHR11705">
    <property type="entry name" value="PROTEASE FAMILY M14 CARBOXYPEPTIDASE A,B"/>
    <property type="match status" value="1"/>
</dbReference>
<feature type="chain" id="PRO_5045763736" description="Peptidase M14 domain-containing protein" evidence="9">
    <location>
        <begin position="23"/>
        <end position="892"/>
    </location>
</feature>
<accession>A0ABU2CNQ6</accession>
<evidence type="ECO:0000313" key="12">
    <source>
        <dbReference type="Proteomes" id="UP001183585"/>
    </source>
</evidence>
<evidence type="ECO:0000256" key="4">
    <source>
        <dbReference type="ARBA" id="ARBA00022801"/>
    </source>
</evidence>
<dbReference type="PANTHER" id="PTHR11705:SF143">
    <property type="entry name" value="SLL0236 PROTEIN"/>
    <property type="match status" value="1"/>
</dbReference>
<sequence>MLARTRSLAVLAGAALTGVALAAGSLAAPAVAQPSGGFVDGRPGTAVATTGVAPASLGRGVEADVLTDPTADDDHGAADPPGPLPSRGGPALRMPASYPHQPELRVLPPGDDDATERNGTVSHAELAPRLTRLMERSDRVSTQVVGRSTEGRDLYLVTVTAPERRRETARQKAWREEIKERPHEALRDAGLRAGYKTPIWISANIHGNEWEGTDAALRVIERLATADDEATRGMLEHHRIVFSLTLNPDGRTHATRSTSLGLDANRDMITLATPEARSYVRTAQAVQPLFAADFHGYTDVLQVEPAGPPHGENYEYDLFLPHGYAVARQVEDDVVAAEIAGNTYYDPGSGDAVAENTGFIKIPYRDTPSGWDDYPPVFTAQYAPLHGAVTSTVELPLGLTGRTTTRADAAVNTEVAVTVMRSMIDYVHTHSDAMLADQAELFRRGVAGAPKVALTVDNIGDVPGPDEWKQLWDPADDQGKVRLPRAYVIPVGPGQRSASDAEQLVDALLFHGVEVERLAAPAHVAGTTYPAGSYVVDLHQPLRGLASALLALGSDVSDEVPAMYDISAWSAAYLWGATVDRVGVTTDGPIGPTTPVRGTAPRGSVPERARYATFDVAGVEDHRALNDLLGQDVAVRLTADGRAVVGPRGLAAARAVAERYGITFATASRAEYTAGEPAEDLTIAYTGNQDDRLSLLSLGFDDLVPVSASGIEKGAAAGTATGLEEADVLWVGSSLNLRAGSAGRAHVGSWLRDGGAIVGRGAGAFAAARAYGLVSGTAVTGDPASNGIVATRTPGEVLDDHAQPHGFVYPAVWFTDLGPGTTTELAYGTFRAGYWPRSGGSDGPRAALGQAAAVSGKMGHARAFVFGTSVFFRTHPRGGLSQAATAIHWAAR</sequence>
<keyword evidence="4" id="KW-0378">Hydrolase</keyword>
<dbReference type="PROSITE" id="PS52035">
    <property type="entry name" value="PEPTIDASE_M14"/>
    <property type="match status" value="1"/>
</dbReference>
<protein>
    <recommendedName>
        <fullName evidence="10">Peptidase M14 domain-containing protein</fullName>
    </recommendedName>
</protein>
<dbReference type="InterPro" id="IPR000834">
    <property type="entry name" value="Peptidase_M14"/>
</dbReference>